<evidence type="ECO:0000313" key="1">
    <source>
        <dbReference type="EMBL" id="KAJ3485114.1"/>
    </source>
</evidence>
<name>A0AAD5YH65_9APHY</name>
<sequence length="171" mass="19281">MCLLNRSSDGLSVAEGQVADDHDVMRRLSKFTNKHRSLLLAFALQALELWTDPSRSHKYAFVVYLRIREGSTKPEQYFYATSAEVALVDSLVGIPSGRHQTLREDIEAESERVKQFGMTGSFLVVLMAWDVKQGGITMNKVFCPFDANRLESPGQIWKQSLFVLLNNGLLL</sequence>
<gene>
    <name evidence="1" type="ORF">NLI96_g5171</name>
</gene>
<proteinExistence type="predicted"/>
<accession>A0AAD5YH65</accession>
<dbReference type="Proteomes" id="UP001212997">
    <property type="component" value="Unassembled WGS sequence"/>
</dbReference>
<organism evidence="1 2">
    <name type="scientific">Meripilus lineatus</name>
    <dbReference type="NCBI Taxonomy" id="2056292"/>
    <lineage>
        <taxon>Eukaryota</taxon>
        <taxon>Fungi</taxon>
        <taxon>Dikarya</taxon>
        <taxon>Basidiomycota</taxon>
        <taxon>Agaricomycotina</taxon>
        <taxon>Agaricomycetes</taxon>
        <taxon>Polyporales</taxon>
        <taxon>Meripilaceae</taxon>
        <taxon>Meripilus</taxon>
    </lineage>
</organism>
<keyword evidence="2" id="KW-1185">Reference proteome</keyword>
<dbReference type="AlphaFoldDB" id="A0AAD5YH65"/>
<protein>
    <submittedName>
        <fullName evidence="1">Uncharacterized protein</fullName>
    </submittedName>
</protein>
<dbReference type="EMBL" id="JANAWD010000164">
    <property type="protein sequence ID" value="KAJ3485114.1"/>
    <property type="molecule type" value="Genomic_DNA"/>
</dbReference>
<reference evidence="1" key="1">
    <citation type="submission" date="2022-07" db="EMBL/GenBank/DDBJ databases">
        <title>Genome Sequence of Physisporinus lineatus.</title>
        <authorList>
            <person name="Buettner E."/>
        </authorList>
    </citation>
    <scope>NUCLEOTIDE SEQUENCE</scope>
    <source>
        <strain evidence="1">VT162</strain>
    </source>
</reference>
<evidence type="ECO:0000313" key="2">
    <source>
        <dbReference type="Proteomes" id="UP001212997"/>
    </source>
</evidence>
<comment type="caution">
    <text evidence="1">The sequence shown here is derived from an EMBL/GenBank/DDBJ whole genome shotgun (WGS) entry which is preliminary data.</text>
</comment>